<keyword evidence="8" id="KW-1003">Cell membrane</keyword>
<dbReference type="EC" id="2.5.1.141" evidence="8"/>
<dbReference type="InterPro" id="IPR000537">
    <property type="entry name" value="UbiA_prenyltransferase"/>
</dbReference>
<comment type="caution">
    <text evidence="9">The sequence shown here is derived from an EMBL/GenBank/DDBJ whole genome shotgun (WGS) entry which is preliminary data.</text>
</comment>
<feature type="transmembrane region" description="Helical" evidence="8">
    <location>
        <begin position="12"/>
        <end position="33"/>
    </location>
</feature>
<evidence type="ECO:0000313" key="9">
    <source>
        <dbReference type="EMBL" id="OYD07060.1"/>
    </source>
</evidence>
<comment type="similarity">
    <text evidence="8">Belongs to the UbiA prenyltransferase family. Protoheme IX farnesyltransferase subfamily.</text>
</comment>
<keyword evidence="4 8" id="KW-1133">Transmembrane helix</keyword>
<keyword evidence="2 8" id="KW-0808">Transferase</keyword>
<feature type="transmembrane region" description="Helical" evidence="8">
    <location>
        <begin position="135"/>
        <end position="156"/>
    </location>
</feature>
<evidence type="ECO:0000313" key="10">
    <source>
        <dbReference type="Proteomes" id="UP000215459"/>
    </source>
</evidence>
<dbReference type="InterPro" id="IPR044878">
    <property type="entry name" value="UbiA_sf"/>
</dbReference>
<feature type="transmembrane region" description="Helical" evidence="8">
    <location>
        <begin position="235"/>
        <end position="255"/>
    </location>
</feature>
<evidence type="ECO:0000256" key="2">
    <source>
        <dbReference type="ARBA" id="ARBA00022679"/>
    </source>
</evidence>
<comment type="miscellaneous">
    <text evidence="8">Carbon 2 of the heme B porphyrin ring is defined according to the Fischer nomenclature.</text>
</comment>
<evidence type="ECO:0000256" key="6">
    <source>
        <dbReference type="ARBA" id="ARBA00023136"/>
    </source>
</evidence>
<feature type="transmembrane region" description="Helical" evidence="8">
    <location>
        <begin position="267"/>
        <end position="286"/>
    </location>
</feature>
<evidence type="ECO:0000256" key="1">
    <source>
        <dbReference type="ARBA" id="ARBA00004141"/>
    </source>
</evidence>
<dbReference type="UniPathway" id="UPA00834">
    <property type="reaction ID" value="UER00712"/>
</dbReference>
<proteinExistence type="inferred from homology"/>
<dbReference type="Pfam" id="PF01040">
    <property type="entry name" value="UbiA"/>
    <property type="match status" value="1"/>
</dbReference>
<comment type="subunit">
    <text evidence="8">Interacts with CtaA.</text>
</comment>
<dbReference type="GO" id="GO:0005886">
    <property type="term" value="C:plasma membrane"/>
    <property type="evidence" value="ECO:0007669"/>
    <property type="project" value="UniProtKB-SubCell"/>
</dbReference>
<dbReference type="NCBIfam" id="TIGR01473">
    <property type="entry name" value="cyoE_ctaB"/>
    <property type="match status" value="1"/>
</dbReference>
<dbReference type="PROSITE" id="PS00943">
    <property type="entry name" value="UBIA"/>
    <property type="match status" value="1"/>
</dbReference>
<evidence type="ECO:0000256" key="5">
    <source>
        <dbReference type="ARBA" id="ARBA00023133"/>
    </source>
</evidence>
<dbReference type="GO" id="GO:0048034">
    <property type="term" value="P:heme O biosynthetic process"/>
    <property type="evidence" value="ECO:0007669"/>
    <property type="project" value="UniProtKB-UniRule"/>
</dbReference>
<keyword evidence="3 8" id="KW-0812">Transmembrane</keyword>
<comment type="subcellular location">
    <subcellularLocation>
        <location evidence="8">Cell membrane</location>
        <topology evidence="8">Multi-pass membrane protein</topology>
    </subcellularLocation>
    <subcellularLocation>
        <location evidence="1">Membrane</location>
        <topology evidence="1">Multi-pass membrane protein</topology>
    </subcellularLocation>
</comment>
<dbReference type="PANTHER" id="PTHR43448">
    <property type="entry name" value="PROTOHEME IX FARNESYLTRANSFERASE, MITOCHONDRIAL"/>
    <property type="match status" value="1"/>
</dbReference>
<gene>
    <name evidence="9" type="primary">cyoE</name>
    <name evidence="8" type="synonym">ctaB</name>
    <name evidence="9" type="ORF">CHM34_13890</name>
</gene>
<dbReference type="EMBL" id="NOWF01000008">
    <property type="protein sequence ID" value="OYD07060.1"/>
    <property type="molecule type" value="Genomic_DNA"/>
</dbReference>
<sequence>MKKIHVRDYLQLTKPGINLSNLLACFVGYWLAGSARFDAVLAVTLLGTAFVIAGSCALNNYIDRDIDPRMERTRDRAIPAGRISPREAIWIGFVCTGLGLGILFVGVNSVTGWLAAGGAVIYVGLYSLWLKRVSVYNTVAGSVSGAIPPLIGWAAATGGLDAAAWSLFILIFAWQPPHFFALAMLKSREYQEAGVPMLPVVKGFQETKEQMIFWVAFLLPVSLYLHAAGMVENGYLIPACLLGGTYLVLSAFGFFTRDLEGWTRWMFRYSLLYLTVMLAAMILFAAGV</sequence>
<dbReference type="OrthoDB" id="9814417at2"/>
<dbReference type="Proteomes" id="UP000215459">
    <property type="component" value="Unassembled WGS sequence"/>
</dbReference>
<evidence type="ECO:0000256" key="8">
    <source>
        <dbReference type="HAMAP-Rule" id="MF_00154"/>
    </source>
</evidence>
<feature type="transmembrane region" description="Helical" evidence="8">
    <location>
        <begin position="162"/>
        <end position="185"/>
    </location>
</feature>
<feature type="transmembrane region" description="Helical" evidence="8">
    <location>
        <begin position="39"/>
        <end position="62"/>
    </location>
</feature>
<evidence type="ECO:0000256" key="3">
    <source>
        <dbReference type="ARBA" id="ARBA00022692"/>
    </source>
</evidence>
<accession>A0A235B426</accession>
<feature type="transmembrane region" description="Helical" evidence="8">
    <location>
        <begin position="211"/>
        <end position="229"/>
    </location>
</feature>
<evidence type="ECO:0000256" key="4">
    <source>
        <dbReference type="ARBA" id="ARBA00022989"/>
    </source>
</evidence>
<comment type="pathway">
    <text evidence="8">Porphyrin-containing compound metabolism; heme O biosynthesis; heme O from protoheme: step 1/1.</text>
</comment>
<dbReference type="AlphaFoldDB" id="A0A235B426"/>
<dbReference type="InterPro" id="IPR006369">
    <property type="entry name" value="Protohaem_IX_farnesylTrfase"/>
</dbReference>
<comment type="function">
    <text evidence="8">Converts heme B (protoheme IX) to heme O by substitution of the vinyl group on carbon 2 of heme B porphyrin ring with a hydroxyethyl farnesyl side group.</text>
</comment>
<reference evidence="9 10" key="1">
    <citation type="submission" date="2017-07" db="EMBL/GenBank/DDBJ databases">
        <title>The genome sequence of Paludifilum halophilum highlights mechanisms for microbial adaptation to high salt environemnts.</title>
        <authorList>
            <person name="Belbahri L."/>
        </authorList>
    </citation>
    <scope>NUCLEOTIDE SEQUENCE [LARGE SCALE GENOMIC DNA]</scope>
    <source>
        <strain evidence="9 10">DSM 102817</strain>
    </source>
</reference>
<dbReference type="Gene3D" id="1.10.357.140">
    <property type="entry name" value="UbiA prenyltransferase"/>
    <property type="match status" value="1"/>
</dbReference>
<comment type="catalytic activity">
    <reaction evidence="7 8">
        <text>heme b + (2E,6E)-farnesyl diphosphate + H2O = Fe(II)-heme o + diphosphate</text>
        <dbReference type="Rhea" id="RHEA:28070"/>
        <dbReference type="ChEBI" id="CHEBI:15377"/>
        <dbReference type="ChEBI" id="CHEBI:33019"/>
        <dbReference type="ChEBI" id="CHEBI:60344"/>
        <dbReference type="ChEBI" id="CHEBI:60530"/>
        <dbReference type="ChEBI" id="CHEBI:175763"/>
        <dbReference type="EC" id="2.5.1.141"/>
    </reaction>
</comment>
<keyword evidence="6 8" id="KW-0472">Membrane</keyword>
<name>A0A235B426_9BACL</name>
<evidence type="ECO:0000256" key="7">
    <source>
        <dbReference type="ARBA" id="ARBA00047690"/>
    </source>
</evidence>
<dbReference type="GO" id="GO:0008495">
    <property type="term" value="F:protoheme IX farnesyltransferase activity"/>
    <property type="evidence" value="ECO:0007669"/>
    <property type="project" value="UniProtKB-UniRule"/>
</dbReference>
<feature type="transmembrane region" description="Helical" evidence="8">
    <location>
        <begin position="113"/>
        <end position="130"/>
    </location>
</feature>
<keyword evidence="10" id="KW-1185">Reference proteome</keyword>
<protein>
    <recommendedName>
        <fullName evidence="8">Protoheme IX farnesyltransferase</fullName>
        <ecNumber evidence="8">2.5.1.141</ecNumber>
    </recommendedName>
    <alternativeName>
        <fullName evidence="8">Heme B farnesyltransferase</fullName>
    </alternativeName>
    <alternativeName>
        <fullName evidence="8">Heme O synthase</fullName>
    </alternativeName>
</protein>
<organism evidence="9 10">
    <name type="scientific">Paludifilum halophilum</name>
    <dbReference type="NCBI Taxonomy" id="1642702"/>
    <lineage>
        <taxon>Bacteria</taxon>
        <taxon>Bacillati</taxon>
        <taxon>Bacillota</taxon>
        <taxon>Bacilli</taxon>
        <taxon>Bacillales</taxon>
        <taxon>Thermoactinomycetaceae</taxon>
        <taxon>Paludifilum</taxon>
    </lineage>
</organism>
<dbReference type="PANTHER" id="PTHR43448:SF2">
    <property type="entry name" value="PROTOHEME IX FARNESYLTRANSFERASE, MITOCHONDRIAL"/>
    <property type="match status" value="1"/>
</dbReference>
<keyword evidence="5 8" id="KW-0350">Heme biosynthesis</keyword>
<dbReference type="CDD" id="cd13957">
    <property type="entry name" value="PT_UbiA_Cox10"/>
    <property type="match status" value="1"/>
</dbReference>
<feature type="transmembrane region" description="Helical" evidence="8">
    <location>
        <begin position="88"/>
        <end position="107"/>
    </location>
</feature>
<dbReference type="HAMAP" id="MF_00154">
    <property type="entry name" value="CyoE_CtaB"/>
    <property type="match status" value="1"/>
</dbReference>
<dbReference type="InterPro" id="IPR030470">
    <property type="entry name" value="UbiA_prenylTrfase_CS"/>
</dbReference>
<dbReference type="NCBIfam" id="NF003348">
    <property type="entry name" value="PRK04375.1-1"/>
    <property type="match status" value="1"/>
</dbReference>